<dbReference type="EMBL" id="BAABEP010000068">
    <property type="protein sequence ID" value="GAA3756040.1"/>
    <property type="molecule type" value="Genomic_DNA"/>
</dbReference>
<name>A0ABP7G6W8_9ACTN</name>
<keyword evidence="3" id="KW-1185">Reference proteome</keyword>
<protein>
    <recommendedName>
        <fullName evidence="1">DUF58 domain-containing protein</fullName>
    </recommendedName>
</protein>
<proteinExistence type="predicted"/>
<accession>A0ABP7G6W8</accession>
<sequence length="179" mass="19953">MPWTARVLPPFESRKHLPSRLAGLRELDGGTSVLVRRQGTKFDGLRAYVPGDGTRSVDWRTTARQSELAVRTWRPEHDRQIILVLDTARTSAGRVGDTPRLDAAMDAALLLAALATRPGDSVDLLAYDRRVRPPVPRRNCADVLPSLVERERARGTVDAVYEAALPARRRRNPVARRSC</sequence>
<dbReference type="Pfam" id="PF01882">
    <property type="entry name" value="DUF58"/>
    <property type="match status" value="1"/>
</dbReference>
<comment type="caution">
    <text evidence="2">The sequence shown here is derived from an EMBL/GenBank/DDBJ whole genome shotgun (WGS) entry which is preliminary data.</text>
</comment>
<dbReference type="PANTHER" id="PTHR33608">
    <property type="entry name" value="BLL2464 PROTEIN"/>
    <property type="match status" value="1"/>
</dbReference>
<dbReference type="InterPro" id="IPR002881">
    <property type="entry name" value="DUF58"/>
</dbReference>
<evidence type="ECO:0000313" key="2">
    <source>
        <dbReference type="EMBL" id="GAA3756040.1"/>
    </source>
</evidence>
<evidence type="ECO:0000313" key="3">
    <source>
        <dbReference type="Proteomes" id="UP001499884"/>
    </source>
</evidence>
<gene>
    <name evidence="2" type="ORF">GCM10023082_58990</name>
</gene>
<dbReference type="PANTHER" id="PTHR33608:SF3">
    <property type="entry name" value="SLR2013 PROTEIN"/>
    <property type="match status" value="1"/>
</dbReference>
<organism evidence="2 3">
    <name type="scientific">Streptomyces tremellae</name>
    <dbReference type="NCBI Taxonomy" id="1124239"/>
    <lineage>
        <taxon>Bacteria</taxon>
        <taxon>Bacillati</taxon>
        <taxon>Actinomycetota</taxon>
        <taxon>Actinomycetes</taxon>
        <taxon>Kitasatosporales</taxon>
        <taxon>Streptomycetaceae</taxon>
        <taxon>Streptomyces</taxon>
    </lineage>
</organism>
<dbReference type="Proteomes" id="UP001499884">
    <property type="component" value="Unassembled WGS sequence"/>
</dbReference>
<reference evidence="3" key="1">
    <citation type="journal article" date="2019" name="Int. J. Syst. Evol. Microbiol.">
        <title>The Global Catalogue of Microorganisms (GCM) 10K type strain sequencing project: providing services to taxonomists for standard genome sequencing and annotation.</title>
        <authorList>
            <consortium name="The Broad Institute Genomics Platform"/>
            <consortium name="The Broad Institute Genome Sequencing Center for Infectious Disease"/>
            <person name="Wu L."/>
            <person name="Ma J."/>
        </authorList>
    </citation>
    <scope>NUCLEOTIDE SEQUENCE [LARGE SCALE GENOMIC DNA]</scope>
    <source>
        <strain evidence="3">JCM 30846</strain>
    </source>
</reference>
<evidence type="ECO:0000259" key="1">
    <source>
        <dbReference type="Pfam" id="PF01882"/>
    </source>
</evidence>
<feature type="domain" description="DUF58" evidence="1">
    <location>
        <begin position="46"/>
        <end position="147"/>
    </location>
</feature>